<name>A0ACB8TCW5_9AGAM</name>
<organism evidence="1 2">
    <name type="scientific">Artomyces pyxidatus</name>
    <dbReference type="NCBI Taxonomy" id="48021"/>
    <lineage>
        <taxon>Eukaryota</taxon>
        <taxon>Fungi</taxon>
        <taxon>Dikarya</taxon>
        <taxon>Basidiomycota</taxon>
        <taxon>Agaricomycotina</taxon>
        <taxon>Agaricomycetes</taxon>
        <taxon>Russulales</taxon>
        <taxon>Auriscalpiaceae</taxon>
        <taxon>Artomyces</taxon>
    </lineage>
</organism>
<sequence length="220" mass="24169">MPSAKTLIWRDVLRYPQAEVTGFETQRSGSNSTHGPLDDQSRSWSVAAHGVVHNPLHGVAKLEGRFNVLPDHKPSDPSVLELEKPRAATPLYFCRPDGTPGLPLHAALSADAHLLLHSERRVAEHSTSIELKIGWRGYAPWADRVHLRTRSSEPVTLAMLVRRVAEKVELFMKSSKVSVTKAYPEWNIGSGPCKVAPADVIVIGVVTVSEGSIEPILQLR</sequence>
<protein>
    <submittedName>
        <fullName evidence="1">Uncharacterized protein</fullName>
    </submittedName>
</protein>
<evidence type="ECO:0000313" key="1">
    <source>
        <dbReference type="EMBL" id="KAI0066295.1"/>
    </source>
</evidence>
<reference evidence="1" key="2">
    <citation type="journal article" date="2022" name="New Phytol.">
        <title>Evolutionary transition to the ectomycorrhizal habit in the genomes of a hyperdiverse lineage of mushroom-forming fungi.</title>
        <authorList>
            <person name="Looney B."/>
            <person name="Miyauchi S."/>
            <person name="Morin E."/>
            <person name="Drula E."/>
            <person name="Courty P.E."/>
            <person name="Kohler A."/>
            <person name="Kuo A."/>
            <person name="LaButti K."/>
            <person name="Pangilinan J."/>
            <person name="Lipzen A."/>
            <person name="Riley R."/>
            <person name="Andreopoulos W."/>
            <person name="He G."/>
            <person name="Johnson J."/>
            <person name="Nolan M."/>
            <person name="Tritt A."/>
            <person name="Barry K.W."/>
            <person name="Grigoriev I.V."/>
            <person name="Nagy L.G."/>
            <person name="Hibbett D."/>
            <person name="Henrissat B."/>
            <person name="Matheny P.B."/>
            <person name="Labbe J."/>
            <person name="Martin F.M."/>
        </authorList>
    </citation>
    <scope>NUCLEOTIDE SEQUENCE</scope>
    <source>
        <strain evidence="1">HHB10654</strain>
    </source>
</reference>
<gene>
    <name evidence="1" type="ORF">BV25DRAFT_1913052</name>
</gene>
<accession>A0ACB8TCW5</accession>
<dbReference type="Proteomes" id="UP000814140">
    <property type="component" value="Unassembled WGS sequence"/>
</dbReference>
<comment type="caution">
    <text evidence="1">The sequence shown here is derived from an EMBL/GenBank/DDBJ whole genome shotgun (WGS) entry which is preliminary data.</text>
</comment>
<evidence type="ECO:0000313" key="2">
    <source>
        <dbReference type="Proteomes" id="UP000814140"/>
    </source>
</evidence>
<reference evidence="1" key="1">
    <citation type="submission" date="2021-03" db="EMBL/GenBank/DDBJ databases">
        <authorList>
            <consortium name="DOE Joint Genome Institute"/>
            <person name="Ahrendt S."/>
            <person name="Looney B.P."/>
            <person name="Miyauchi S."/>
            <person name="Morin E."/>
            <person name="Drula E."/>
            <person name="Courty P.E."/>
            <person name="Chicoki N."/>
            <person name="Fauchery L."/>
            <person name="Kohler A."/>
            <person name="Kuo A."/>
            <person name="Labutti K."/>
            <person name="Pangilinan J."/>
            <person name="Lipzen A."/>
            <person name="Riley R."/>
            <person name="Andreopoulos W."/>
            <person name="He G."/>
            <person name="Johnson J."/>
            <person name="Barry K.W."/>
            <person name="Grigoriev I.V."/>
            <person name="Nagy L."/>
            <person name="Hibbett D."/>
            <person name="Henrissat B."/>
            <person name="Matheny P.B."/>
            <person name="Labbe J."/>
            <person name="Martin F."/>
        </authorList>
    </citation>
    <scope>NUCLEOTIDE SEQUENCE</scope>
    <source>
        <strain evidence="1">HHB10654</strain>
    </source>
</reference>
<proteinExistence type="predicted"/>
<dbReference type="EMBL" id="MU277193">
    <property type="protein sequence ID" value="KAI0066295.1"/>
    <property type="molecule type" value="Genomic_DNA"/>
</dbReference>
<keyword evidence="2" id="KW-1185">Reference proteome</keyword>